<dbReference type="EMBL" id="NTFI01000002">
    <property type="protein sequence ID" value="PHQ25907.1"/>
    <property type="molecule type" value="Genomic_DNA"/>
</dbReference>
<evidence type="ECO:0000313" key="3">
    <source>
        <dbReference type="Proteomes" id="UP000229044"/>
    </source>
</evidence>
<keyword evidence="1" id="KW-0472">Membrane</keyword>
<evidence type="ECO:0000256" key="1">
    <source>
        <dbReference type="SAM" id="Phobius"/>
    </source>
</evidence>
<feature type="transmembrane region" description="Helical" evidence="1">
    <location>
        <begin position="67"/>
        <end position="85"/>
    </location>
</feature>
<dbReference type="InterPro" id="IPR017581">
    <property type="entry name" value="AtpR-like"/>
</dbReference>
<dbReference type="Pfam" id="PF12966">
    <property type="entry name" value="AtpR"/>
    <property type="match status" value="1"/>
</dbReference>
<evidence type="ECO:0000313" key="2">
    <source>
        <dbReference type="EMBL" id="PHQ25907.1"/>
    </source>
</evidence>
<organism evidence="2 3">
    <name type="scientific">Marinobacter guineae</name>
    <dbReference type="NCBI Taxonomy" id="432303"/>
    <lineage>
        <taxon>Bacteria</taxon>
        <taxon>Pseudomonadati</taxon>
        <taxon>Pseudomonadota</taxon>
        <taxon>Gammaproteobacteria</taxon>
        <taxon>Pseudomonadales</taxon>
        <taxon>Marinobacteraceae</taxon>
        <taxon>Marinobacter</taxon>
    </lineage>
</organism>
<comment type="caution">
    <text evidence="2">The sequence shown here is derived from an EMBL/GenBank/DDBJ whole genome shotgun (WGS) entry which is preliminary data.</text>
</comment>
<keyword evidence="1" id="KW-1133">Transmembrane helix</keyword>
<keyword evidence="1" id="KW-0812">Transmembrane</keyword>
<feature type="transmembrane region" description="Helical" evidence="1">
    <location>
        <begin position="41"/>
        <end position="61"/>
    </location>
</feature>
<gene>
    <name evidence="2" type="ORF">CLH62_09935</name>
</gene>
<protein>
    <submittedName>
        <fullName evidence="2">ATP synthase subunit AtpR</fullName>
    </submittedName>
</protein>
<dbReference type="OrthoDB" id="6168710at2"/>
<feature type="transmembrane region" description="Helical" evidence="1">
    <location>
        <begin position="12"/>
        <end position="34"/>
    </location>
</feature>
<reference evidence="2 3" key="1">
    <citation type="submission" date="2017-09" db="EMBL/GenBank/DDBJ databases">
        <title>The draft genome sequences of Marinobacter guineae M3B.</title>
        <authorList>
            <person name="Cao J."/>
        </authorList>
    </citation>
    <scope>NUCLEOTIDE SEQUENCE [LARGE SCALE GENOMIC DNA]</scope>
    <source>
        <strain evidence="2 3">M3B</strain>
    </source>
</reference>
<proteinExistence type="predicted"/>
<dbReference type="Proteomes" id="UP000229044">
    <property type="component" value="Unassembled WGS sequence"/>
</dbReference>
<name>A0A2G1VGI9_9GAMM</name>
<accession>A0A2G1VGI9</accession>
<sequence length="99" mass="10493">MIVDWPDALMGFGVGVTVSILYFAGLAVSVRFALGSSRPTSILLPSAVVRIGLLLAAGWLVTDGATLAWAFAGYGVAFFLVRFLATVLARIPRPRPEDV</sequence>
<dbReference type="AlphaFoldDB" id="A0A2G1VGI9"/>
<keyword evidence="3" id="KW-1185">Reference proteome</keyword>